<dbReference type="SUPFAM" id="SSF47323">
    <property type="entry name" value="Anticodon-binding domain of a subclass of class I aminoacyl-tRNA synthetases"/>
    <property type="match status" value="1"/>
</dbReference>
<evidence type="ECO:0000256" key="10">
    <source>
        <dbReference type="ARBA" id="ARBA00048359"/>
    </source>
</evidence>
<comment type="similarity">
    <text evidence="2 12">Belongs to the class-I aminoacyl-tRNA synthetase family.</text>
</comment>
<evidence type="ECO:0000313" key="16">
    <source>
        <dbReference type="EMBL" id="KAG9249090.1"/>
    </source>
</evidence>
<evidence type="ECO:0000256" key="1">
    <source>
        <dbReference type="ARBA" id="ARBA00004173"/>
    </source>
</evidence>
<evidence type="ECO:0000256" key="4">
    <source>
        <dbReference type="ARBA" id="ARBA00022598"/>
    </source>
</evidence>
<dbReference type="NCBIfam" id="TIGR00392">
    <property type="entry name" value="ileS"/>
    <property type="match status" value="1"/>
</dbReference>
<evidence type="ECO:0000256" key="13">
    <source>
        <dbReference type="SAM" id="MobiDB-lite"/>
    </source>
</evidence>
<evidence type="ECO:0000256" key="11">
    <source>
        <dbReference type="ARBA" id="ARBA00068280"/>
    </source>
</evidence>
<evidence type="ECO:0000256" key="2">
    <source>
        <dbReference type="ARBA" id="ARBA00005594"/>
    </source>
</evidence>
<dbReference type="GO" id="GO:0032543">
    <property type="term" value="P:mitochondrial translation"/>
    <property type="evidence" value="ECO:0007669"/>
    <property type="project" value="TreeGrafter"/>
</dbReference>
<dbReference type="Gene3D" id="3.90.740.10">
    <property type="entry name" value="Valyl/Leucyl/Isoleucyl-tRNA synthetase, editing domain"/>
    <property type="match status" value="1"/>
</dbReference>
<evidence type="ECO:0000256" key="8">
    <source>
        <dbReference type="ARBA" id="ARBA00023146"/>
    </source>
</evidence>
<evidence type="ECO:0000256" key="12">
    <source>
        <dbReference type="RuleBase" id="RU363035"/>
    </source>
</evidence>
<dbReference type="PANTHER" id="PTHR42765">
    <property type="entry name" value="SOLEUCYL-TRNA SYNTHETASE"/>
    <property type="match status" value="1"/>
</dbReference>
<dbReference type="GO" id="GO:0006428">
    <property type="term" value="P:isoleucyl-tRNA aminoacylation"/>
    <property type="evidence" value="ECO:0007669"/>
    <property type="project" value="InterPro"/>
</dbReference>
<dbReference type="InterPro" id="IPR014729">
    <property type="entry name" value="Rossmann-like_a/b/a_fold"/>
</dbReference>
<dbReference type="GO" id="GO:0005739">
    <property type="term" value="C:mitochondrion"/>
    <property type="evidence" value="ECO:0007669"/>
    <property type="project" value="UniProtKB-SubCell"/>
</dbReference>
<dbReference type="EC" id="6.1.1.5" evidence="3"/>
<keyword evidence="7 12" id="KW-0648">Protein biosynthesis</keyword>
<dbReference type="InterPro" id="IPR009080">
    <property type="entry name" value="tRNAsynth_Ia_anticodon-bd"/>
</dbReference>
<dbReference type="AlphaFoldDB" id="A0A9P8CJN9"/>
<dbReference type="FunFam" id="3.40.50.620:FF:000111">
    <property type="entry name" value="Mitochondrial isoleucyl-tRNA synthetase"/>
    <property type="match status" value="1"/>
</dbReference>
<evidence type="ECO:0000313" key="17">
    <source>
        <dbReference type="Proteomes" id="UP000887226"/>
    </source>
</evidence>
<keyword evidence="6 12" id="KW-0067">ATP-binding</keyword>
<comment type="caution">
    <text evidence="16">The sequence shown here is derived from an EMBL/GenBank/DDBJ whole genome shotgun (WGS) entry which is preliminary data.</text>
</comment>
<dbReference type="Gene3D" id="1.10.10.830">
    <property type="entry name" value="Ile-tRNA synthetase CP2 domain-like"/>
    <property type="match status" value="1"/>
</dbReference>
<dbReference type="Gene3D" id="1.10.730.20">
    <property type="match status" value="1"/>
</dbReference>
<evidence type="ECO:0000256" key="7">
    <source>
        <dbReference type="ARBA" id="ARBA00022917"/>
    </source>
</evidence>
<dbReference type="SUPFAM" id="SSF50677">
    <property type="entry name" value="ValRS/IleRS/LeuRS editing domain"/>
    <property type="match status" value="1"/>
</dbReference>
<dbReference type="InterPro" id="IPR050081">
    <property type="entry name" value="Ile-tRNA_ligase"/>
</dbReference>
<comment type="catalytic activity">
    <reaction evidence="10">
        <text>tRNA(Ile) + L-isoleucine + ATP = L-isoleucyl-tRNA(Ile) + AMP + diphosphate</text>
        <dbReference type="Rhea" id="RHEA:11060"/>
        <dbReference type="Rhea" id="RHEA-COMP:9666"/>
        <dbReference type="Rhea" id="RHEA-COMP:9695"/>
        <dbReference type="ChEBI" id="CHEBI:30616"/>
        <dbReference type="ChEBI" id="CHEBI:33019"/>
        <dbReference type="ChEBI" id="CHEBI:58045"/>
        <dbReference type="ChEBI" id="CHEBI:78442"/>
        <dbReference type="ChEBI" id="CHEBI:78528"/>
        <dbReference type="ChEBI" id="CHEBI:456215"/>
        <dbReference type="EC" id="6.1.1.5"/>
    </reaction>
</comment>
<dbReference type="OrthoDB" id="10264412at2759"/>
<dbReference type="Pfam" id="PF08264">
    <property type="entry name" value="Anticodon_1"/>
    <property type="match status" value="1"/>
</dbReference>
<dbReference type="InterPro" id="IPR009008">
    <property type="entry name" value="Val/Leu/Ile-tRNA-synth_edit"/>
</dbReference>
<dbReference type="PROSITE" id="PS00178">
    <property type="entry name" value="AA_TRNA_LIGASE_I"/>
    <property type="match status" value="1"/>
</dbReference>
<dbReference type="SUPFAM" id="SSF52374">
    <property type="entry name" value="Nucleotidylyl transferase"/>
    <property type="match status" value="1"/>
</dbReference>
<comment type="subcellular location">
    <subcellularLocation>
        <location evidence="1">Mitochondrion</location>
    </subcellularLocation>
</comment>
<keyword evidence="4 12" id="KW-0436">Ligase</keyword>
<evidence type="ECO:0000256" key="5">
    <source>
        <dbReference type="ARBA" id="ARBA00022741"/>
    </source>
</evidence>
<evidence type="ECO:0000259" key="15">
    <source>
        <dbReference type="Pfam" id="PF08264"/>
    </source>
</evidence>
<evidence type="ECO:0000259" key="14">
    <source>
        <dbReference type="Pfam" id="PF00133"/>
    </source>
</evidence>
<feature type="domain" description="Aminoacyl-tRNA synthetase class Ia" evidence="14">
    <location>
        <begin position="38"/>
        <end position="668"/>
    </location>
</feature>
<proteinExistence type="inferred from homology"/>
<dbReference type="InterPro" id="IPR013155">
    <property type="entry name" value="M/V/L/I-tRNA-synth_anticd-bd"/>
</dbReference>
<dbReference type="EMBL" id="MU253739">
    <property type="protein sequence ID" value="KAG9249090.1"/>
    <property type="molecule type" value="Genomic_DNA"/>
</dbReference>
<evidence type="ECO:0000256" key="9">
    <source>
        <dbReference type="ARBA" id="ARBA00032665"/>
    </source>
</evidence>
<dbReference type="GO" id="GO:0005524">
    <property type="term" value="F:ATP binding"/>
    <property type="evidence" value="ECO:0007669"/>
    <property type="project" value="UniProtKB-KW"/>
</dbReference>
<gene>
    <name evidence="16" type="ORF">BJ878DRAFT_485453</name>
</gene>
<sequence length="947" mass="105467">MPRPAWSSTLRLPKSTFPPRPPLPPDTRCNGDLYEWQSRERAAQKAPPFVVHDGPPYANGDLHIGHALNKILKDMICRVKVQQGRRVVYVPGWDCHGLPIEMKALEEQRKKNGFSAEGRQATDLNILSAIETRRVARSLATKMVKLQMKSFKEWGIMADWDNAWKTMDKGFELAQLEVFKEMVKKGLIFRRYRPVYWSPSSRTALAESELEYNDNHVSTAAYIKFPVTNLPDALAQKIGLEGAGQLFALIWTTTPWTLPANRAIAFNKDLEYSVLKMETGGMVLVAKTRLPEVARHCFSLSDEANVTTILGSELEGAEFVNVLRGHESVPQPFFHADFVSSGSGTGLVHCAPGHGKDDYDWCTPLDIPADSVVNELGCFSANALPDNPLTLEGRSVLDGGSQAVLDLLGDKVLATHYYTHKYPYDWRTKLPVLVRATEQWFADIGASQEKALSSLDQVKFIPEGGRVRLESFVRGRKEWCISRQRAWGVPIPALYGEDGKAVLTEESIAHIITKIKERGIDAWWADAADDSSWILPGLEGNYRRGKDTMDVWFDSGSSWTQTDQQADIYLEGTDQHRGWFQSSLLTYVSASDREGAPFKTLITHGFTLDQTGRKMSKSIGNAMAPSQIMDGSLLPPSTGKKGAGSPNLGADMLRLWVASSDYTRDVTIGHPILKSNQAALLKYRMIIKMLLGSMHQSARTAPITKLDQMALTQLEAVMAEVAAAFDNFEFYKGINAINRWINLDVSAFYVEAMKDRLYTGDGGGVLEEIFRGLLRMLTPVTPSLVDEAWAHLPDWMKAENPAHPFHLTLNEPLTARNPSAAKYIVNDLPWIMNARAAIQTAQEEARKDKNIGSSLESGVVLSLPMKARDVFERYSDELASIFVVSSARLNGEVEGAWKYTAQFDVFGGGKGIAWVVPANDHKCPRCWRYVSPVQDELCKRCHELVAA</sequence>
<reference evidence="16" key="1">
    <citation type="journal article" date="2021" name="IMA Fungus">
        <title>Genomic characterization of three marine fungi, including Emericellopsis atlantica sp. nov. with signatures of a generalist lifestyle and marine biomass degradation.</title>
        <authorList>
            <person name="Hagestad O.C."/>
            <person name="Hou L."/>
            <person name="Andersen J.H."/>
            <person name="Hansen E.H."/>
            <person name="Altermark B."/>
            <person name="Li C."/>
            <person name="Kuhnert E."/>
            <person name="Cox R.J."/>
            <person name="Crous P.W."/>
            <person name="Spatafora J.W."/>
            <person name="Lail K."/>
            <person name="Amirebrahimi M."/>
            <person name="Lipzen A."/>
            <person name="Pangilinan J."/>
            <person name="Andreopoulos W."/>
            <person name="Hayes R.D."/>
            <person name="Ng V."/>
            <person name="Grigoriev I.V."/>
            <person name="Jackson S.A."/>
            <person name="Sutton T.D.S."/>
            <person name="Dobson A.D.W."/>
            <person name="Rama T."/>
        </authorList>
    </citation>
    <scope>NUCLEOTIDE SEQUENCE</scope>
    <source>
        <strain evidence="16">TRa3180A</strain>
    </source>
</reference>
<name>A0A9P8CJN9_9HELO</name>
<dbReference type="GO" id="GO:0002161">
    <property type="term" value="F:aminoacyl-tRNA deacylase activity"/>
    <property type="evidence" value="ECO:0007669"/>
    <property type="project" value="InterPro"/>
</dbReference>
<accession>A0A9P8CJN9</accession>
<feature type="region of interest" description="Disordered" evidence="13">
    <location>
        <begin position="1"/>
        <end position="27"/>
    </location>
</feature>
<dbReference type="PRINTS" id="PR00984">
    <property type="entry name" value="TRNASYNTHILE"/>
</dbReference>
<feature type="compositionally biased region" description="Polar residues" evidence="13">
    <location>
        <begin position="1"/>
        <end position="10"/>
    </location>
</feature>
<dbReference type="Pfam" id="PF00133">
    <property type="entry name" value="tRNA-synt_1"/>
    <property type="match status" value="1"/>
</dbReference>
<dbReference type="Proteomes" id="UP000887226">
    <property type="component" value="Unassembled WGS sequence"/>
</dbReference>
<keyword evidence="5 12" id="KW-0547">Nucleotide-binding</keyword>
<dbReference type="InterPro" id="IPR002301">
    <property type="entry name" value="Ile-tRNA-ligase"/>
</dbReference>
<keyword evidence="8 12" id="KW-0030">Aminoacyl-tRNA synthetase</keyword>
<feature type="domain" description="Methionyl/Valyl/Leucyl/Isoleucyl-tRNA synthetase anticodon-binding" evidence="15">
    <location>
        <begin position="707"/>
        <end position="859"/>
    </location>
</feature>
<dbReference type="InterPro" id="IPR001412">
    <property type="entry name" value="aa-tRNA-synth_I_CS"/>
</dbReference>
<dbReference type="GO" id="GO:0004822">
    <property type="term" value="F:isoleucine-tRNA ligase activity"/>
    <property type="evidence" value="ECO:0007669"/>
    <property type="project" value="UniProtKB-EC"/>
</dbReference>
<protein>
    <recommendedName>
        <fullName evidence="11">Isoleucine--tRNA ligase, mitochondrial</fullName>
        <ecNumber evidence="3">6.1.1.5</ecNumber>
    </recommendedName>
    <alternativeName>
        <fullName evidence="9">Isoleucyl-tRNA synthetase</fullName>
    </alternativeName>
</protein>
<organism evidence="16 17">
    <name type="scientific">Calycina marina</name>
    <dbReference type="NCBI Taxonomy" id="1763456"/>
    <lineage>
        <taxon>Eukaryota</taxon>
        <taxon>Fungi</taxon>
        <taxon>Dikarya</taxon>
        <taxon>Ascomycota</taxon>
        <taxon>Pezizomycotina</taxon>
        <taxon>Leotiomycetes</taxon>
        <taxon>Helotiales</taxon>
        <taxon>Pezizellaceae</taxon>
        <taxon>Calycina</taxon>
    </lineage>
</organism>
<evidence type="ECO:0000256" key="6">
    <source>
        <dbReference type="ARBA" id="ARBA00022840"/>
    </source>
</evidence>
<dbReference type="Gene3D" id="3.40.50.620">
    <property type="entry name" value="HUPs"/>
    <property type="match status" value="2"/>
</dbReference>
<evidence type="ECO:0000256" key="3">
    <source>
        <dbReference type="ARBA" id="ARBA00013165"/>
    </source>
</evidence>
<dbReference type="InterPro" id="IPR002300">
    <property type="entry name" value="aa-tRNA-synth_Ia"/>
</dbReference>
<dbReference type="PANTHER" id="PTHR42765:SF1">
    <property type="entry name" value="ISOLEUCINE--TRNA LIGASE, MITOCHONDRIAL"/>
    <property type="match status" value="1"/>
</dbReference>
<feature type="compositionally biased region" description="Pro residues" evidence="13">
    <location>
        <begin position="16"/>
        <end position="25"/>
    </location>
</feature>
<keyword evidence="17" id="KW-1185">Reference proteome</keyword>